<keyword evidence="3" id="KW-1185">Reference proteome</keyword>
<reference evidence="2 3" key="1">
    <citation type="submission" date="2021-07" db="EMBL/GenBank/DDBJ databases">
        <title>Paenibacillus radiodurans sp. nov., isolated from the southeastern edge of Tengger Desert.</title>
        <authorList>
            <person name="Zhang G."/>
        </authorList>
    </citation>
    <scope>NUCLEOTIDE SEQUENCE [LARGE SCALE GENOMIC DNA]</scope>
    <source>
        <strain evidence="2 3">CCM 7311</strain>
    </source>
</reference>
<evidence type="ECO:0000313" key="2">
    <source>
        <dbReference type="EMBL" id="MBW7456849.1"/>
    </source>
</evidence>
<comment type="caution">
    <text evidence="2">The sequence shown here is derived from an EMBL/GenBank/DDBJ whole genome shotgun (WGS) entry which is preliminary data.</text>
</comment>
<dbReference type="PROSITE" id="PS51257">
    <property type="entry name" value="PROKAR_LIPOPROTEIN"/>
    <property type="match status" value="1"/>
</dbReference>
<keyword evidence="1" id="KW-0812">Transmembrane</keyword>
<feature type="transmembrane region" description="Helical" evidence="1">
    <location>
        <begin position="7"/>
        <end position="30"/>
    </location>
</feature>
<gene>
    <name evidence="2" type="ORF">K0U00_22705</name>
</gene>
<dbReference type="NCBIfam" id="TIGR04223">
    <property type="entry name" value="quorum_AgrD"/>
    <property type="match status" value="1"/>
</dbReference>
<accession>A0ABS7C7J5</accession>
<protein>
    <submittedName>
        <fullName evidence="2">Cyclic lactone autoinducer peptide</fullName>
    </submittedName>
</protein>
<name>A0ABS7C7J5_9BACL</name>
<proteinExistence type="predicted"/>
<organism evidence="2 3">
    <name type="scientific">Paenibacillus sepulcri</name>
    <dbReference type="NCBI Taxonomy" id="359917"/>
    <lineage>
        <taxon>Bacteria</taxon>
        <taxon>Bacillati</taxon>
        <taxon>Bacillota</taxon>
        <taxon>Bacilli</taxon>
        <taxon>Bacillales</taxon>
        <taxon>Paenibacillaceae</taxon>
        <taxon>Paenibacillus</taxon>
    </lineage>
</organism>
<sequence length="43" mass="4875">MKKRAYKLLGAIIVSAASLFVFTGCLFYLYNPPIPEELRRKGV</sequence>
<dbReference type="InterPro" id="IPR009229">
    <property type="entry name" value="AgrD"/>
</dbReference>
<keyword evidence="1" id="KW-0472">Membrane</keyword>
<keyword evidence="1" id="KW-1133">Transmembrane helix</keyword>
<dbReference type="Proteomes" id="UP001519887">
    <property type="component" value="Unassembled WGS sequence"/>
</dbReference>
<evidence type="ECO:0000313" key="3">
    <source>
        <dbReference type="Proteomes" id="UP001519887"/>
    </source>
</evidence>
<evidence type="ECO:0000256" key="1">
    <source>
        <dbReference type="SAM" id="Phobius"/>
    </source>
</evidence>
<dbReference type="RefSeq" id="WP_210038405.1">
    <property type="nucleotide sequence ID" value="NZ_JBHLVU010000022.1"/>
</dbReference>
<dbReference type="EMBL" id="JAHZIK010000682">
    <property type="protein sequence ID" value="MBW7456849.1"/>
    <property type="molecule type" value="Genomic_DNA"/>
</dbReference>